<proteinExistence type="predicted"/>
<dbReference type="InterPro" id="IPR006553">
    <property type="entry name" value="Leu-rich_rpt_Cys-con_subtyp"/>
</dbReference>
<keyword evidence="3" id="KW-1185">Reference proteome</keyword>
<evidence type="ECO:0000313" key="3">
    <source>
        <dbReference type="Proteomes" id="UP000000305"/>
    </source>
</evidence>
<keyword evidence="1" id="KW-0732">Signal</keyword>
<reference evidence="2 3" key="1">
    <citation type="journal article" date="2011" name="Science">
        <title>The ecoresponsive genome of Daphnia pulex.</title>
        <authorList>
            <person name="Colbourne J.K."/>
            <person name="Pfrender M.E."/>
            <person name="Gilbert D."/>
            <person name="Thomas W.K."/>
            <person name="Tucker A."/>
            <person name="Oakley T.H."/>
            <person name="Tokishita S."/>
            <person name="Aerts A."/>
            <person name="Arnold G.J."/>
            <person name="Basu M.K."/>
            <person name="Bauer D.J."/>
            <person name="Caceres C.E."/>
            <person name="Carmel L."/>
            <person name="Casola C."/>
            <person name="Choi J.H."/>
            <person name="Detter J.C."/>
            <person name="Dong Q."/>
            <person name="Dusheyko S."/>
            <person name="Eads B.D."/>
            <person name="Frohlich T."/>
            <person name="Geiler-Samerotte K.A."/>
            <person name="Gerlach D."/>
            <person name="Hatcher P."/>
            <person name="Jogdeo S."/>
            <person name="Krijgsveld J."/>
            <person name="Kriventseva E.V."/>
            <person name="Kultz D."/>
            <person name="Laforsch C."/>
            <person name="Lindquist E."/>
            <person name="Lopez J."/>
            <person name="Manak J.R."/>
            <person name="Muller J."/>
            <person name="Pangilinan J."/>
            <person name="Patwardhan R.P."/>
            <person name="Pitluck S."/>
            <person name="Pritham E.J."/>
            <person name="Rechtsteiner A."/>
            <person name="Rho M."/>
            <person name="Rogozin I.B."/>
            <person name="Sakarya O."/>
            <person name="Salamov A."/>
            <person name="Schaack S."/>
            <person name="Shapiro H."/>
            <person name="Shiga Y."/>
            <person name="Skalitzky C."/>
            <person name="Smith Z."/>
            <person name="Souvorov A."/>
            <person name="Sung W."/>
            <person name="Tang Z."/>
            <person name="Tsuchiya D."/>
            <person name="Tu H."/>
            <person name="Vos H."/>
            <person name="Wang M."/>
            <person name="Wolf Y.I."/>
            <person name="Yamagata H."/>
            <person name="Yamada T."/>
            <person name="Ye Y."/>
            <person name="Shaw J.R."/>
            <person name="Andrews J."/>
            <person name="Crease T.J."/>
            <person name="Tang H."/>
            <person name="Lucas S.M."/>
            <person name="Robertson H.M."/>
            <person name="Bork P."/>
            <person name="Koonin E.V."/>
            <person name="Zdobnov E.M."/>
            <person name="Grigoriev I.V."/>
            <person name="Lynch M."/>
            <person name="Boore J.L."/>
        </authorList>
    </citation>
    <scope>NUCLEOTIDE SEQUENCE [LARGE SCALE GENOMIC DNA]</scope>
</reference>
<dbReference type="SUPFAM" id="SSF52047">
    <property type="entry name" value="RNI-like"/>
    <property type="match status" value="1"/>
</dbReference>
<dbReference type="HOGENOM" id="CLU_062761_0_0_1"/>
<dbReference type="OrthoDB" id="1708588at2759"/>
<dbReference type="InterPro" id="IPR032675">
    <property type="entry name" value="LRR_dom_sf"/>
</dbReference>
<feature type="signal peptide" evidence="1">
    <location>
        <begin position="1"/>
        <end position="16"/>
    </location>
</feature>
<dbReference type="KEGG" id="dpx:DAPPUDRAFT_329418"/>
<protein>
    <submittedName>
        <fullName evidence="2">Uncharacterized protein</fullName>
    </submittedName>
</protein>
<dbReference type="SMART" id="SM00367">
    <property type="entry name" value="LRR_CC"/>
    <property type="match status" value="2"/>
</dbReference>
<name>E9HGJ1_DAPPU</name>
<dbReference type="InParanoid" id="E9HGJ1"/>
<evidence type="ECO:0000313" key="2">
    <source>
        <dbReference type="EMBL" id="EFX69140.1"/>
    </source>
</evidence>
<feature type="chain" id="PRO_5003241780" evidence="1">
    <location>
        <begin position="17"/>
        <end position="309"/>
    </location>
</feature>
<dbReference type="EMBL" id="GL732642">
    <property type="protein sequence ID" value="EFX69140.1"/>
    <property type="molecule type" value="Genomic_DNA"/>
</dbReference>
<organism evidence="2 3">
    <name type="scientific">Daphnia pulex</name>
    <name type="common">Water flea</name>
    <dbReference type="NCBI Taxonomy" id="6669"/>
    <lineage>
        <taxon>Eukaryota</taxon>
        <taxon>Metazoa</taxon>
        <taxon>Ecdysozoa</taxon>
        <taxon>Arthropoda</taxon>
        <taxon>Crustacea</taxon>
        <taxon>Branchiopoda</taxon>
        <taxon>Diplostraca</taxon>
        <taxon>Cladocera</taxon>
        <taxon>Anomopoda</taxon>
        <taxon>Daphniidae</taxon>
        <taxon>Daphnia</taxon>
    </lineage>
</organism>
<sequence length="309" mass="35517">MPTVKSVKSLFQLCVAFIVSIIEDSDFPVKPSTINEVPMELEEVVNPFHQLPISVLEQIIVNVNFAYHTYGKPTNTFVLEYLISPQLRFFRFHYYTEEYLTVFPQFGKLLSLNLRYTKAGDNCLHLIGNYCKNLRMLDIHHCQRITDIGVRSLCFNYDDLEKPAGLCKTLQYLLMYCTSVTKQGAQLAINNLTKLKSLHHESTFEVLVEFLQKRLDQNLSEIPNMFSLVNLRIGYVTPYRKGSLGQVVQLISSSLTSVIIIAMKELTDTDLLSLTSLKNLRQFHLNRPKELKEYKGFEITTVKKGLVYG</sequence>
<dbReference type="Proteomes" id="UP000000305">
    <property type="component" value="Unassembled WGS sequence"/>
</dbReference>
<evidence type="ECO:0000256" key="1">
    <source>
        <dbReference type="SAM" id="SignalP"/>
    </source>
</evidence>
<accession>E9HGJ1</accession>
<dbReference type="PhylomeDB" id="E9HGJ1"/>
<dbReference type="AlphaFoldDB" id="E9HGJ1"/>
<dbReference type="GO" id="GO:0005737">
    <property type="term" value="C:cytoplasm"/>
    <property type="evidence" value="ECO:0000318"/>
    <property type="project" value="GO_Central"/>
</dbReference>
<gene>
    <name evidence="2" type="ORF">DAPPUDRAFT_329418</name>
</gene>
<dbReference type="Gene3D" id="3.80.10.10">
    <property type="entry name" value="Ribonuclease Inhibitor"/>
    <property type="match status" value="1"/>
</dbReference>